<dbReference type="InterPro" id="IPR002104">
    <property type="entry name" value="Integrase_catalytic"/>
</dbReference>
<evidence type="ECO:0000256" key="1">
    <source>
        <dbReference type="ARBA" id="ARBA00022908"/>
    </source>
</evidence>
<evidence type="ECO:0000256" key="3">
    <source>
        <dbReference type="ARBA" id="ARBA00023172"/>
    </source>
</evidence>
<dbReference type="InterPro" id="IPR044068">
    <property type="entry name" value="CB"/>
</dbReference>
<dbReference type="PANTHER" id="PTHR30349">
    <property type="entry name" value="PHAGE INTEGRASE-RELATED"/>
    <property type="match status" value="1"/>
</dbReference>
<dbReference type="GO" id="GO:0015074">
    <property type="term" value="P:DNA integration"/>
    <property type="evidence" value="ECO:0007669"/>
    <property type="project" value="UniProtKB-KW"/>
</dbReference>
<gene>
    <name evidence="7" type="ORF">HDF14_001490</name>
</gene>
<dbReference type="PROSITE" id="PS51898">
    <property type="entry name" value="TYR_RECOMBINASE"/>
    <property type="match status" value="1"/>
</dbReference>
<keyword evidence="2 4" id="KW-0238">DNA-binding</keyword>
<feature type="domain" description="Tyr recombinase" evidence="5">
    <location>
        <begin position="118"/>
        <end position="298"/>
    </location>
</feature>
<dbReference type="EMBL" id="JACHEB010000003">
    <property type="protein sequence ID" value="MBB5327884.1"/>
    <property type="molecule type" value="Genomic_DNA"/>
</dbReference>
<keyword evidence="8" id="KW-1185">Reference proteome</keyword>
<dbReference type="InterPro" id="IPR010998">
    <property type="entry name" value="Integrase_recombinase_N"/>
</dbReference>
<dbReference type="Proteomes" id="UP000535182">
    <property type="component" value="Unassembled WGS sequence"/>
</dbReference>
<evidence type="ECO:0000313" key="8">
    <source>
        <dbReference type="Proteomes" id="UP000535182"/>
    </source>
</evidence>
<dbReference type="PROSITE" id="PS51900">
    <property type="entry name" value="CB"/>
    <property type="match status" value="1"/>
</dbReference>
<dbReference type="Gene3D" id="1.10.150.130">
    <property type="match status" value="1"/>
</dbReference>
<evidence type="ECO:0000313" key="7">
    <source>
        <dbReference type="EMBL" id="MBB5327884.1"/>
    </source>
</evidence>
<dbReference type="AlphaFoldDB" id="A0A9X0QCN0"/>
<dbReference type="GO" id="GO:0003677">
    <property type="term" value="F:DNA binding"/>
    <property type="evidence" value="ECO:0007669"/>
    <property type="project" value="UniProtKB-UniRule"/>
</dbReference>
<dbReference type="GO" id="GO:0006310">
    <property type="term" value="P:DNA recombination"/>
    <property type="evidence" value="ECO:0007669"/>
    <property type="project" value="UniProtKB-KW"/>
</dbReference>
<evidence type="ECO:0000256" key="4">
    <source>
        <dbReference type="PROSITE-ProRule" id="PRU01248"/>
    </source>
</evidence>
<comment type="caution">
    <text evidence="7">The sequence shown here is derived from an EMBL/GenBank/DDBJ whole genome shotgun (WGS) entry which is preliminary data.</text>
</comment>
<feature type="domain" description="Core-binding (CB)" evidence="6">
    <location>
        <begin position="9"/>
        <end position="95"/>
    </location>
</feature>
<keyword evidence="3" id="KW-0233">DNA recombination</keyword>
<sequence>MKQSLKKGLALAECVAGYDLYALEVRGLAASTREMHRRLLRRFCAFRFVEEPVLWDAVCFTDIVRFLTAEFERFPNRGTQRASLTSMRTLLRYLAEKNMVPKGWDEALPRTTTRRHAHLPRQVSREQVSALFRESQGNKWIARRDRALLLLFLRLGLRCEEVAHLKWEHIDWQAGSVKICSQKSRRERVLPLPEDVGRALAVYLRTSHTMPVWIFDSSRATFPVEMRRLHIKAITKYFFKRAGVVGASAHGLRHTVATNMVNHGASFKEVADLLGHRWLCTTFIYAKLDMKAFAQVALPWPGGAR</sequence>
<proteinExistence type="predicted"/>
<dbReference type="Gene3D" id="1.10.443.10">
    <property type="entry name" value="Intergrase catalytic core"/>
    <property type="match status" value="1"/>
</dbReference>
<organism evidence="7 8">
    <name type="scientific">Tunturiibacter gelidiferens</name>
    <dbReference type="NCBI Taxonomy" id="3069689"/>
    <lineage>
        <taxon>Bacteria</taxon>
        <taxon>Pseudomonadati</taxon>
        <taxon>Acidobacteriota</taxon>
        <taxon>Terriglobia</taxon>
        <taxon>Terriglobales</taxon>
        <taxon>Acidobacteriaceae</taxon>
        <taxon>Tunturiibacter</taxon>
    </lineage>
</organism>
<dbReference type="InterPro" id="IPR013762">
    <property type="entry name" value="Integrase-like_cat_sf"/>
</dbReference>
<evidence type="ECO:0000259" key="6">
    <source>
        <dbReference type="PROSITE" id="PS51900"/>
    </source>
</evidence>
<dbReference type="InterPro" id="IPR011010">
    <property type="entry name" value="DNA_brk_join_enz"/>
</dbReference>
<evidence type="ECO:0000256" key="2">
    <source>
        <dbReference type="ARBA" id="ARBA00023125"/>
    </source>
</evidence>
<accession>A0A9X0QCN0</accession>
<dbReference type="Pfam" id="PF00589">
    <property type="entry name" value="Phage_integrase"/>
    <property type="match status" value="1"/>
</dbReference>
<dbReference type="RefSeq" id="WP_183974962.1">
    <property type="nucleotide sequence ID" value="NZ_JACHEB010000003.1"/>
</dbReference>
<dbReference type="PANTHER" id="PTHR30349:SF90">
    <property type="entry name" value="TYROSINE RECOMBINASE XERD"/>
    <property type="match status" value="1"/>
</dbReference>
<reference evidence="7 8" key="1">
    <citation type="submission" date="2020-08" db="EMBL/GenBank/DDBJ databases">
        <title>Genomic Encyclopedia of Type Strains, Phase IV (KMG-V): Genome sequencing to study the core and pangenomes of soil and plant-associated prokaryotes.</title>
        <authorList>
            <person name="Whitman W."/>
        </authorList>
    </citation>
    <scope>NUCLEOTIDE SEQUENCE [LARGE SCALE GENOMIC DNA]</scope>
    <source>
        <strain evidence="7 8">X5P2</strain>
    </source>
</reference>
<keyword evidence="1" id="KW-0229">DNA integration</keyword>
<name>A0A9X0QCN0_9BACT</name>
<evidence type="ECO:0000259" key="5">
    <source>
        <dbReference type="PROSITE" id="PS51898"/>
    </source>
</evidence>
<dbReference type="SUPFAM" id="SSF56349">
    <property type="entry name" value="DNA breaking-rejoining enzymes"/>
    <property type="match status" value="1"/>
</dbReference>
<dbReference type="InterPro" id="IPR050090">
    <property type="entry name" value="Tyrosine_recombinase_XerCD"/>
</dbReference>
<protein>
    <submittedName>
        <fullName evidence="7">Site-specific recombinase XerD</fullName>
    </submittedName>
</protein>